<dbReference type="EMBL" id="LDUG01000036">
    <property type="protein sequence ID" value="KVW94388.1"/>
    <property type="molecule type" value="Genomic_DNA"/>
</dbReference>
<dbReference type="OrthoDB" id="9180744at2"/>
<evidence type="ECO:0008006" key="4">
    <source>
        <dbReference type="Google" id="ProtNLM"/>
    </source>
</evidence>
<sequence>MRPMLNALALGLSLTLGLPAWADMQHARHVAAADHSSTLAEGLVKKVDKTQGKLTLKHGPLANLEMPGMTMVFRVQDANWLDQVKPGDNIRFLADRVNGVFTVTTLEIVKP</sequence>
<dbReference type="Proteomes" id="UP000064243">
    <property type="component" value="Unassembled WGS sequence"/>
</dbReference>
<feature type="signal peptide" evidence="1">
    <location>
        <begin position="1"/>
        <end position="22"/>
    </location>
</feature>
<organism evidence="2 3">
    <name type="scientific">Thiobacillus denitrificans</name>
    <dbReference type="NCBI Taxonomy" id="36861"/>
    <lineage>
        <taxon>Bacteria</taxon>
        <taxon>Pseudomonadati</taxon>
        <taxon>Pseudomonadota</taxon>
        <taxon>Betaproteobacteria</taxon>
        <taxon>Nitrosomonadales</taxon>
        <taxon>Thiobacillaceae</taxon>
        <taxon>Thiobacillus</taxon>
    </lineage>
</organism>
<dbReference type="RefSeq" id="WP_059757676.1">
    <property type="nucleotide sequence ID" value="NZ_LDUG01000036.1"/>
</dbReference>
<dbReference type="InterPro" id="IPR021647">
    <property type="entry name" value="CusF_Ec"/>
</dbReference>
<accession>A0A106BKZ1</accession>
<dbReference type="AlphaFoldDB" id="A0A106BKZ1"/>
<feature type="chain" id="PRO_5007125645" description="RND transporter" evidence="1">
    <location>
        <begin position="23"/>
        <end position="111"/>
    </location>
</feature>
<name>A0A106BKZ1_THIDE</name>
<dbReference type="Pfam" id="PF11604">
    <property type="entry name" value="CusF_Ec"/>
    <property type="match status" value="1"/>
</dbReference>
<comment type="caution">
    <text evidence="2">The sequence shown here is derived from an EMBL/GenBank/DDBJ whole genome shotgun (WGS) entry which is preliminary data.</text>
</comment>
<dbReference type="Gene3D" id="2.40.50.320">
    <property type="entry name" value="Copper binding periplasmic protein CusF"/>
    <property type="match status" value="1"/>
</dbReference>
<evidence type="ECO:0000313" key="3">
    <source>
        <dbReference type="Proteomes" id="UP000064243"/>
    </source>
</evidence>
<proteinExistence type="predicted"/>
<protein>
    <recommendedName>
        <fullName evidence="4">RND transporter</fullName>
    </recommendedName>
</protein>
<reference evidence="2 3" key="1">
    <citation type="journal article" date="2015" name="Appl. Environ. Microbiol.">
        <title>Aerobic and Anaerobic Thiosulfate Oxidation by a Cold-Adapted, Subglacial Chemoautotroph.</title>
        <authorList>
            <person name="Harrold Z.R."/>
            <person name="Skidmore M.L."/>
            <person name="Hamilton T.L."/>
            <person name="Desch L."/>
            <person name="Amada K."/>
            <person name="van Gelder W."/>
            <person name="Glover K."/>
            <person name="Roden E.E."/>
            <person name="Boyd E.S."/>
        </authorList>
    </citation>
    <scope>NUCLEOTIDE SEQUENCE [LARGE SCALE GENOMIC DNA]</scope>
    <source>
        <strain evidence="2 3">RG</strain>
    </source>
</reference>
<dbReference type="InterPro" id="IPR042230">
    <property type="entry name" value="CusF_sf"/>
</dbReference>
<dbReference type="PATRIC" id="fig|36861.3.peg.2267"/>
<evidence type="ECO:0000256" key="1">
    <source>
        <dbReference type="SAM" id="SignalP"/>
    </source>
</evidence>
<keyword evidence="3" id="KW-1185">Reference proteome</keyword>
<evidence type="ECO:0000313" key="2">
    <source>
        <dbReference type="EMBL" id="KVW94388.1"/>
    </source>
</evidence>
<gene>
    <name evidence="2" type="ORF">ABW22_12445</name>
</gene>
<keyword evidence="1" id="KW-0732">Signal</keyword>